<dbReference type="Gene3D" id="3.30.70.1350">
    <property type="entry name" value="Cation efflux protein, cytoplasmic domain"/>
    <property type="match status" value="1"/>
</dbReference>
<dbReference type="Pfam" id="PF16916">
    <property type="entry name" value="ZT_dimer"/>
    <property type="match status" value="1"/>
</dbReference>
<comment type="caution">
    <text evidence="10">The sequence shown here is derived from an EMBL/GenBank/DDBJ whole genome shotgun (WGS) entry which is preliminary data.</text>
</comment>
<dbReference type="Pfam" id="PF01545">
    <property type="entry name" value="Cation_efflux"/>
    <property type="match status" value="1"/>
</dbReference>
<reference evidence="10 11" key="1">
    <citation type="submission" date="2021-03" db="EMBL/GenBank/DDBJ databases">
        <title>Genomic Encyclopedia of Type Strains, Phase IV (KMG-IV): sequencing the most valuable type-strain genomes for metagenomic binning, comparative biology and taxonomic classification.</title>
        <authorList>
            <person name="Goeker M."/>
        </authorList>
    </citation>
    <scope>NUCLEOTIDE SEQUENCE [LARGE SCALE GENOMIC DNA]</scope>
    <source>
        <strain evidence="10 11">DSM 1289</strain>
    </source>
</reference>
<evidence type="ECO:0000256" key="2">
    <source>
        <dbReference type="ARBA" id="ARBA00008114"/>
    </source>
</evidence>
<feature type="domain" description="Cation efflux protein cytoplasmic" evidence="9">
    <location>
        <begin position="213"/>
        <end position="287"/>
    </location>
</feature>
<evidence type="ECO:0000256" key="5">
    <source>
        <dbReference type="ARBA" id="ARBA00022989"/>
    </source>
</evidence>
<dbReference type="Proteomes" id="UP000767291">
    <property type="component" value="Unassembled WGS sequence"/>
</dbReference>
<proteinExistence type="inferred from homology"/>
<evidence type="ECO:0000256" key="1">
    <source>
        <dbReference type="ARBA" id="ARBA00004141"/>
    </source>
</evidence>
<keyword evidence="4 7" id="KW-0812">Transmembrane</keyword>
<organism evidence="10 11">
    <name type="scientific">Metaclostridioides mangenotii</name>
    <dbReference type="NCBI Taxonomy" id="1540"/>
    <lineage>
        <taxon>Bacteria</taxon>
        <taxon>Bacillati</taxon>
        <taxon>Bacillota</taxon>
        <taxon>Clostridia</taxon>
        <taxon>Peptostreptococcales</taxon>
        <taxon>Peptostreptococcaceae</taxon>
        <taxon>Metaclostridioides</taxon>
    </lineage>
</organism>
<comment type="similarity">
    <text evidence="2">Belongs to the cation diffusion facilitator (CDF) transporter (TC 2.A.4) family.</text>
</comment>
<name>A0ABS4ECZ9_9FIRM</name>
<keyword evidence="6 7" id="KW-0472">Membrane</keyword>
<keyword evidence="11" id="KW-1185">Reference proteome</keyword>
<dbReference type="InterPro" id="IPR027470">
    <property type="entry name" value="Cation_efflux_CTD"/>
</dbReference>
<evidence type="ECO:0000259" key="8">
    <source>
        <dbReference type="Pfam" id="PF01545"/>
    </source>
</evidence>
<evidence type="ECO:0000256" key="7">
    <source>
        <dbReference type="SAM" id="Phobius"/>
    </source>
</evidence>
<gene>
    <name evidence="10" type="ORF">J2Z43_002225</name>
</gene>
<evidence type="ECO:0000256" key="3">
    <source>
        <dbReference type="ARBA" id="ARBA00022448"/>
    </source>
</evidence>
<dbReference type="PANTHER" id="PTHR43840:SF15">
    <property type="entry name" value="MITOCHONDRIAL METAL TRANSPORTER 1-RELATED"/>
    <property type="match status" value="1"/>
</dbReference>
<dbReference type="InterPro" id="IPR002524">
    <property type="entry name" value="Cation_efflux"/>
</dbReference>
<dbReference type="EMBL" id="JAGGJX010000005">
    <property type="protein sequence ID" value="MBP1855824.1"/>
    <property type="molecule type" value="Genomic_DNA"/>
</dbReference>
<evidence type="ECO:0000256" key="4">
    <source>
        <dbReference type="ARBA" id="ARBA00022692"/>
    </source>
</evidence>
<comment type="subcellular location">
    <subcellularLocation>
        <location evidence="1">Membrane</location>
        <topology evidence="1">Multi-pass membrane protein</topology>
    </subcellularLocation>
</comment>
<dbReference type="PANTHER" id="PTHR43840">
    <property type="entry name" value="MITOCHONDRIAL METAL TRANSPORTER 1-RELATED"/>
    <property type="match status" value="1"/>
</dbReference>
<feature type="transmembrane region" description="Helical" evidence="7">
    <location>
        <begin position="12"/>
        <end position="31"/>
    </location>
</feature>
<dbReference type="NCBIfam" id="TIGR01297">
    <property type="entry name" value="CDF"/>
    <property type="match status" value="1"/>
</dbReference>
<evidence type="ECO:0000259" key="9">
    <source>
        <dbReference type="Pfam" id="PF16916"/>
    </source>
</evidence>
<sequence length="290" mass="32065">MVSDNYKKVNQVLSIILFANLGVALIKIIVGSSVKSASMTADGFHSLSDGTSNIIGLIAIFFASKPKDESHPYGHKKIEAIASLIIGIMLLFIAIKIILTAFYNLQNPVELSINALSLIVMVVTLAINIFVSTYEYRVGKELNSQILMSDSIHTKSDIFISIGVLFTLLGVRLGLPSIVDPIVSLAVSGFIINSSYEVLKSSIGILIDRAAVDKSMIKELVFEFNEVKDVHNIRSRGSKNDLHIDMHIMVEPFISVEESHKLAHRIEKEIKTEINTNTQVIVHIEPFYKL</sequence>
<evidence type="ECO:0000256" key="6">
    <source>
        <dbReference type="ARBA" id="ARBA00023136"/>
    </source>
</evidence>
<keyword evidence="3" id="KW-0813">Transport</keyword>
<evidence type="ECO:0000313" key="11">
    <source>
        <dbReference type="Proteomes" id="UP000767291"/>
    </source>
</evidence>
<feature type="transmembrane region" description="Helical" evidence="7">
    <location>
        <begin position="84"/>
        <end position="103"/>
    </location>
</feature>
<dbReference type="InterPro" id="IPR058533">
    <property type="entry name" value="Cation_efflux_TM"/>
</dbReference>
<keyword evidence="5 7" id="KW-1133">Transmembrane helix</keyword>
<dbReference type="RefSeq" id="WP_209457226.1">
    <property type="nucleotide sequence ID" value="NZ_BAAACS010000019.1"/>
</dbReference>
<dbReference type="InterPro" id="IPR050291">
    <property type="entry name" value="CDF_Transporter"/>
</dbReference>
<feature type="transmembrane region" description="Helical" evidence="7">
    <location>
        <begin position="115"/>
        <end position="136"/>
    </location>
</feature>
<evidence type="ECO:0000313" key="10">
    <source>
        <dbReference type="EMBL" id="MBP1855824.1"/>
    </source>
</evidence>
<accession>A0ABS4ECZ9</accession>
<dbReference type="InterPro" id="IPR036837">
    <property type="entry name" value="Cation_efflux_CTD_sf"/>
</dbReference>
<dbReference type="SUPFAM" id="SSF161111">
    <property type="entry name" value="Cation efflux protein transmembrane domain-like"/>
    <property type="match status" value="1"/>
</dbReference>
<dbReference type="Gene3D" id="1.20.1510.10">
    <property type="entry name" value="Cation efflux protein transmembrane domain"/>
    <property type="match status" value="1"/>
</dbReference>
<feature type="transmembrane region" description="Helical" evidence="7">
    <location>
        <begin position="157"/>
        <end position="175"/>
    </location>
</feature>
<dbReference type="InterPro" id="IPR027469">
    <property type="entry name" value="Cation_efflux_TMD_sf"/>
</dbReference>
<feature type="domain" description="Cation efflux protein transmembrane" evidence="8">
    <location>
        <begin position="15"/>
        <end position="207"/>
    </location>
</feature>
<dbReference type="SUPFAM" id="SSF160240">
    <property type="entry name" value="Cation efflux protein cytoplasmic domain-like"/>
    <property type="match status" value="1"/>
</dbReference>
<protein>
    <submittedName>
        <fullName evidence="10">Cation diffusion facilitator family transporter</fullName>
    </submittedName>
</protein>